<accession>U1NH75</accession>
<dbReference type="STRING" id="1238425.J07HQW2_02985"/>
<evidence type="ECO:0000313" key="2">
    <source>
        <dbReference type="Proteomes" id="UP000030710"/>
    </source>
</evidence>
<proteinExistence type="predicted"/>
<name>U1NH75_9EURY</name>
<dbReference type="EMBL" id="KE356561">
    <property type="protein sequence ID" value="ERG96505.1"/>
    <property type="molecule type" value="Genomic_DNA"/>
</dbReference>
<dbReference type="HOGENOM" id="CLU_3113017_0_0_2"/>
<reference evidence="1 2" key="1">
    <citation type="journal article" date="2013" name="PLoS ONE">
        <title>Assembly-driven community genomics of a hypersaline microbial ecosystem.</title>
        <authorList>
            <person name="Podell S."/>
            <person name="Ugalde J.A."/>
            <person name="Narasingarao P."/>
            <person name="Banfield J.F."/>
            <person name="Heidelberg K.B."/>
            <person name="Allen E.E."/>
        </authorList>
    </citation>
    <scope>NUCLEOTIDE SEQUENCE [LARGE SCALE GENOMIC DNA]</scope>
    <source>
        <strain evidence="2">J07HQW2</strain>
    </source>
</reference>
<gene>
    <name evidence="1" type="ORF">J07HQW2_02985</name>
</gene>
<sequence length="50" mass="5558">MHALAAIFISIILFVLALNPGVVHTRARRGSHTERKYSTQIEDTLVNTPV</sequence>
<dbReference type="AlphaFoldDB" id="U1NH75"/>
<dbReference type="Proteomes" id="UP000030710">
    <property type="component" value="Unassembled WGS sequence"/>
</dbReference>
<organism evidence="1 2">
    <name type="scientific">Haloquadratum walsbyi J07HQW2</name>
    <dbReference type="NCBI Taxonomy" id="1238425"/>
    <lineage>
        <taxon>Archaea</taxon>
        <taxon>Methanobacteriati</taxon>
        <taxon>Methanobacteriota</taxon>
        <taxon>Stenosarchaea group</taxon>
        <taxon>Halobacteria</taxon>
        <taxon>Halobacteriales</taxon>
        <taxon>Haloferacaceae</taxon>
        <taxon>Haloquadratum</taxon>
    </lineage>
</organism>
<protein>
    <submittedName>
        <fullName evidence="1">Uncharacterized protein</fullName>
    </submittedName>
</protein>
<evidence type="ECO:0000313" key="1">
    <source>
        <dbReference type="EMBL" id="ERG96505.1"/>
    </source>
</evidence>